<feature type="transmembrane region" description="Helical" evidence="7">
    <location>
        <begin position="245"/>
        <end position="264"/>
    </location>
</feature>
<dbReference type="GO" id="GO:0005275">
    <property type="term" value="F:amine transmembrane transporter activity"/>
    <property type="evidence" value="ECO:0007669"/>
    <property type="project" value="TreeGrafter"/>
</dbReference>
<evidence type="ECO:0000313" key="9">
    <source>
        <dbReference type="EMBL" id="KAF1084421.1"/>
    </source>
</evidence>
<proteinExistence type="inferred from homology"/>
<keyword evidence="6 7" id="KW-0472">Membrane</keyword>
<dbReference type="GO" id="GO:0031460">
    <property type="term" value="P:glycine betaine transport"/>
    <property type="evidence" value="ECO:0007669"/>
    <property type="project" value="TreeGrafter"/>
</dbReference>
<dbReference type="Pfam" id="PF00528">
    <property type="entry name" value="BPD_transp_1"/>
    <property type="match status" value="1"/>
</dbReference>
<dbReference type="AlphaFoldDB" id="A0A9D2WPA6"/>
<dbReference type="GO" id="GO:0015871">
    <property type="term" value="P:choline transport"/>
    <property type="evidence" value="ECO:0007669"/>
    <property type="project" value="TreeGrafter"/>
</dbReference>
<feature type="transmembrane region" description="Helical" evidence="7">
    <location>
        <begin position="68"/>
        <end position="86"/>
    </location>
</feature>
<evidence type="ECO:0000313" key="10">
    <source>
        <dbReference type="Proteomes" id="UP000798488"/>
    </source>
</evidence>
<dbReference type="SUPFAM" id="SSF161098">
    <property type="entry name" value="MetI-like"/>
    <property type="match status" value="1"/>
</dbReference>
<dbReference type="PROSITE" id="PS50928">
    <property type="entry name" value="ABC_TM1"/>
    <property type="match status" value="1"/>
</dbReference>
<evidence type="ECO:0000256" key="1">
    <source>
        <dbReference type="ARBA" id="ARBA00004141"/>
    </source>
</evidence>
<comment type="caution">
    <text evidence="9">The sequence shown here is derived from an EMBL/GenBank/DDBJ whole genome shotgun (WGS) entry which is preliminary data.</text>
</comment>
<evidence type="ECO:0000256" key="3">
    <source>
        <dbReference type="ARBA" id="ARBA00022475"/>
    </source>
</evidence>
<name>A0A9D2WPA6_9FIRM</name>
<keyword evidence="3" id="KW-1003">Cell membrane</keyword>
<accession>A0A9D2WPA6</accession>
<evidence type="ECO:0000256" key="4">
    <source>
        <dbReference type="ARBA" id="ARBA00022692"/>
    </source>
</evidence>
<evidence type="ECO:0000259" key="8">
    <source>
        <dbReference type="PROSITE" id="PS50928"/>
    </source>
</evidence>
<dbReference type="PANTHER" id="PTHR47737">
    <property type="entry name" value="GLYCINE BETAINE/PROLINE BETAINE TRANSPORT SYSTEM PERMEASE PROTEIN PROW"/>
    <property type="match status" value="1"/>
</dbReference>
<feature type="transmembrane region" description="Helical" evidence="7">
    <location>
        <begin position="215"/>
        <end position="239"/>
    </location>
</feature>
<feature type="transmembrane region" description="Helical" evidence="7">
    <location>
        <begin position="44"/>
        <end position="62"/>
    </location>
</feature>
<dbReference type="FunFam" id="1.10.3720.10:FF:000001">
    <property type="entry name" value="Glycine betaine ABC transporter, permease"/>
    <property type="match status" value="1"/>
</dbReference>
<gene>
    <name evidence="9" type="primary">proW</name>
    <name evidence="9" type="ORF">SPSYN_02198</name>
</gene>
<dbReference type="Gene3D" id="1.10.3720.10">
    <property type="entry name" value="MetI-like"/>
    <property type="match status" value="1"/>
</dbReference>
<feature type="transmembrane region" description="Helical" evidence="7">
    <location>
        <begin position="93"/>
        <end position="117"/>
    </location>
</feature>
<comment type="similarity">
    <text evidence="7">Belongs to the binding-protein-dependent transport system permease family.</text>
</comment>
<dbReference type="Proteomes" id="UP000798488">
    <property type="component" value="Unassembled WGS sequence"/>
</dbReference>
<dbReference type="CDD" id="cd06261">
    <property type="entry name" value="TM_PBP2"/>
    <property type="match status" value="1"/>
</dbReference>
<keyword evidence="5 7" id="KW-1133">Transmembrane helix</keyword>
<feature type="domain" description="ABC transmembrane type-1" evidence="8">
    <location>
        <begin position="89"/>
        <end position="268"/>
    </location>
</feature>
<evidence type="ECO:0000256" key="6">
    <source>
        <dbReference type="ARBA" id="ARBA00023136"/>
    </source>
</evidence>
<organism evidence="9 10">
    <name type="scientific">Sporotomaculum syntrophicum</name>
    <dbReference type="NCBI Taxonomy" id="182264"/>
    <lineage>
        <taxon>Bacteria</taxon>
        <taxon>Bacillati</taxon>
        <taxon>Bacillota</taxon>
        <taxon>Clostridia</taxon>
        <taxon>Eubacteriales</taxon>
        <taxon>Desulfallaceae</taxon>
        <taxon>Sporotomaculum</taxon>
    </lineage>
</organism>
<dbReference type="PANTHER" id="PTHR47737:SF1">
    <property type="entry name" value="GLYCINE BETAINE_PROLINE BETAINE TRANSPORT SYSTEM PERMEASE PROTEIN PROW"/>
    <property type="match status" value="1"/>
</dbReference>
<keyword evidence="2 7" id="KW-0813">Transport</keyword>
<dbReference type="GO" id="GO:0015226">
    <property type="term" value="F:carnitine transmembrane transporter activity"/>
    <property type="evidence" value="ECO:0007669"/>
    <property type="project" value="TreeGrafter"/>
</dbReference>
<feature type="transmembrane region" description="Helical" evidence="7">
    <location>
        <begin position="137"/>
        <end position="162"/>
    </location>
</feature>
<evidence type="ECO:0000256" key="2">
    <source>
        <dbReference type="ARBA" id="ARBA00022448"/>
    </source>
</evidence>
<dbReference type="InterPro" id="IPR000515">
    <property type="entry name" value="MetI-like"/>
</dbReference>
<keyword evidence="10" id="KW-1185">Reference proteome</keyword>
<keyword evidence="4 7" id="KW-0812">Transmembrane</keyword>
<evidence type="ECO:0000256" key="5">
    <source>
        <dbReference type="ARBA" id="ARBA00022989"/>
    </source>
</evidence>
<protein>
    <submittedName>
        <fullName evidence="9">Glycine betaine/L-proline transport system permease protein ProW</fullName>
    </submittedName>
</protein>
<feature type="transmembrane region" description="Helical" evidence="7">
    <location>
        <begin position="6"/>
        <end position="23"/>
    </location>
</feature>
<sequence>MIDFVIPLADWINAIFEVVSFYLSPVLRSSSVLMESIIKQFENILIWPPEVVVMIIVGAIVWKLTNYRLAIFAVFGFLISYGIGVWEETMATIALALSGTAVSLLLGIPLGIIASQSNFAERIIRPVLDFMQTLPSFVYLIPAVMFFGMGKVAALVATMIFAMPPAVRLTNLGIREVSKEMVEAAQAFGSSRWQTLVDIQLPLALPTIMAGVNQCIMMALAMTVIASMIGAGGLGMVVLRSMQTLDIGMGAVGGLSIVILAILLDRITENITKKQKEQKNTR</sequence>
<reference evidence="9" key="1">
    <citation type="submission" date="2016-02" db="EMBL/GenBank/DDBJ databases">
        <title>Draft Genome Sequence of Sporotomaculum syntrophicum Strain FB, a Syntrophic Benzoate Degrader.</title>
        <authorList>
            <person name="Nobu M.K."/>
            <person name="Narihiro T."/>
            <person name="Qiu Y.-L."/>
            <person name="Ohashi A."/>
            <person name="Liu W.-T."/>
            <person name="Yuji S."/>
        </authorList>
    </citation>
    <scope>NUCLEOTIDE SEQUENCE</scope>
    <source>
        <strain evidence="9">FB</strain>
    </source>
</reference>
<dbReference type="InterPro" id="IPR035906">
    <property type="entry name" value="MetI-like_sf"/>
</dbReference>
<dbReference type="GO" id="GO:0043190">
    <property type="term" value="C:ATP-binding cassette (ABC) transporter complex"/>
    <property type="evidence" value="ECO:0007669"/>
    <property type="project" value="TreeGrafter"/>
</dbReference>
<dbReference type="EMBL" id="LSRS01000005">
    <property type="protein sequence ID" value="KAF1084421.1"/>
    <property type="molecule type" value="Genomic_DNA"/>
</dbReference>
<evidence type="ECO:0000256" key="7">
    <source>
        <dbReference type="RuleBase" id="RU363032"/>
    </source>
</evidence>
<comment type="subcellular location">
    <subcellularLocation>
        <location evidence="7">Cell membrane</location>
        <topology evidence="7">Multi-pass membrane protein</topology>
    </subcellularLocation>
    <subcellularLocation>
        <location evidence="1">Membrane</location>
        <topology evidence="1">Multi-pass membrane protein</topology>
    </subcellularLocation>
</comment>
<dbReference type="RefSeq" id="WP_243153022.1">
    <property type="nucleotide sequence ID" value="NZ_LSRS01000005.1"/>
</dbReference>